<keyword evidence="3" id="KW-1185">Reference proteome</keyword>
<proteinExistence type="predicted"/>
<dbReference type="Gene3D" id="3.30.420.10">
    <property type="entry name" value="Ribonuclease H-like superfamily/Ribonuclease H"/>
    <property type="match status" value="1"/>
</dbReference>
<accession>A0AAE0E7G8</accession>
<dbReference type="EMBL" id="JANJYJ010000004">
    <property type="protein sequence ID" value="KAK3217704.1"/>
    <property type="molecule type" value="Genomic_DNA"/>
</dbReference>
<name>A0AAE0E7G8_9ROSI</name>
<reference evidence="2" key="1">
    <citation type="journal article" date="2023" name="Plant J.">
        <title>Genome sequences and population genomics provide insights into the demographic history, inbreeding, and mutation load of two 'living fossil' tree species of Dipteronia.</title>
        <authorList>
            <person name="Feng Y."/>
            <person name="Comes H.P."/>
            <person name="Chen J."/>
            <person name="Zhu S."/>
            <person name="Lu R."/>
            <person name="Zhang X."/>
            <person name="Li P."/>
            <person name="Qiu J."/>
            <person name="Olsen K.M."/>
            <person name="Qiu Y."/>
        </authorList>
    </citation>
    <scope>NUCLEOTIDE SEQUENCE</scope>
    <source>
        <strain evidence="2">NBL</strain>
    </source>
</reference>
<dbReference type="Pfam" id="PF13456">
    <property type="entry name" value="RVT_3"/>
    <property type="match status" value="1"/>
</dbReference>
<organism evidence="2 3">
    <name type="scientific">Dipteronia sinensis</name>
    <dbReference type="NCBI Taxonomy" id="43782"/>
    <lineage>
        <taxon>Eukaryota</taxon>
        <taxon>Viridiplantae</taxon>
        <taxon>Streptophyta</taxon>
        <taxon>Embryophyta</taxon>
        <taxon>Tracheophyta</taxon>
        <taxon>Spermatophyta</taxon>
        <taxon>Magnoliopsida</taxon>
        <taxon>eudicotyledons</taxon>
        <taxon>Gunneridae</taxon>
        <taxon>Pentapetalae</taxon>
        <taxon>rosids</taxon>
        <taxon>malvids</taxon>
        <taxon>Sapindales</taxon>
        <taxon>Sapindaceae</taxon>
        <taxon>Hippocastanoideae</taxon>
        <taxon>Acereae</taxon>
        <taxon>Dipteronia</taxon>
    </lineage>
</organism>
<dbReference type="InterPro" id="IPR002156">
    <property type="entry name" value="RNaseH_domain"/>
</dbReference>
<dbReference type="GO" id="GO:0003676">
    <property type="term" value="F:nucleic acid binding"/>
    <property type="evidence" value="ECO:0007669"/>
    <property type="project" value="InterPro"/>
</dbReference>
<feature type="domain" description="RNase H type-1" evidence="1">
    <location>
        <begin position="202"/>
        <end position="311"/>
    </location>
</feature>
<dbReference type="CDD" id="cd06222">
    <property type="entry name" value="RNase_H_like"/>
    <property type="match status" value="1"/>
</dbReference>
<dbReference type="InterPro" id="IPR012337">
    <property type="entry name" value="RNaseH-like_sf"/>
</dbReference>
<dbReference type="InterPro" id="IPR044730">
    <property type="entry name" value="RNase_H-like_dom_plant"/>
</dbReference>
<dbReference type="SUPFAM" id="SSF53098">
    <property type="entry name" value="Ribonuclease H-like"/>
    <property type="match status" value="1"/>
</dbReference>
<dbReference type="PANTHER" id="PTHR47074:SF79">
    <property type="entry name" value="PUTATIVE-RELATED"/>
    <property type="match status" value="1"/>
</dbReference>
<dbReference type="PANTHER" id="PTHR47074">
    <property type="entry name" value="BNAC02G40300D PROTEIN"/>
    <property type="match status" value="1"/>
</dbReference>
<dbReference type="Proteomes" id="UP001281410">
    <property type="component" value="Unassembled WGS sequence"/>
</dbReference>
<dbReference type="InterPro" id="IPR036397">
    <property type="entry name" value="RNaseH_sf"/>
</dbReference>
<dbReference type="InterPro" id="IPR052929">
    <property type="entry name" value="RNase_H-like_EbsB-rel"/>
</dbReference>
<evidence type="ECO:0000313" key="3">
    <source>
        <dbReference type="Proteomes" id="UP001281410"/>
    </source>
</evidence>
<dbReference type="AlphaFoldDB" id="A0AAE0E7G8"/>
<comment type="caution">
    <text evidence="2">The sequence shown here is derived from an EMBL/GenBank/DDBJ whole genome shotgun (WGS) entry which is preliminary data.</text>
</comment>
<dbReference type="GO" id="GO:0004523">
    <property type="term" value="F:RNA-DNA hybrid ribonuclease activity"/>
    <property type="evidence" value="ECO:0007669"/>
    <property type="project" value="InterPro"/>
</dbReference>
<protein>
    <recommendedName>
        <fullName evidence="1">RNase H type-1 domain-containing protein</fullName>
    </recommendedName>
</protein>
<sequence length="358" mass="40534">MKAYEVGSVLGFQCSRFGPTITYLFFLRVIVYYFLKRQVHIVLRYVGVLDVYARASKQVINFAKSALCASASMGGEECERLAVILGVRVVDCHESYRYLLFTKSKECALDFGGVVAKMTEKCIGDLGVFFVRQKGLSFRDLATFNRAMLNKQCWRILKNPTSLTTKVLKRNYFLRTSFLQVESSDDNSFMWKSLVWGMRKIVGVGIVIRDLDGFVEAASSQRISATYSPHVAKAVAIYKGFLLASQTDFWRVEVESDAAVVVGWVNDGKVMESEVGLVVEDIKLLTNTMLFCTVNFVSRKFNRVAHCLTKLALSSNEDLYWLEEYPPFLTRFLVADCPICKVCFLNKVFISSKIKMTA</sequence>
<gene>
    <name evidence="2" type="ORF">Dsin_011674</name>
</gene>
<evidence type="ECO:0000259" key="1">
    <source>
        <dbReference type="Pfam" id="PF13456"/>
    </source>
</evidence>
<evidence type="ECO:0000313" key="2">
    <source>
        <dbReference type="EMBL" id="KAK3217704.1"/>
    </source>
</evidence>